<proteinExistence type="predicted"/>
<dbReference type="InterPro" id="IPR050959">
    <property type="entry name" value="MarA-like"/>
</dbReference>
<comment type="caution">
    <text evidence="6">The sequence shown here is derived from an EMBL/GenBank/DDBJ whole genome shotgun (WGS) entry which is preliminary data.</text>
</comment>
<dbReference type="GO" id="GO:0003700">
    <property type="term" value="F:DNA-binding transcription factor activity"/>
    <property type="evidence" value="ECO:0007669"/>
    <property type="project" value="InterPro"/>
</dbReference>
<dbReference type="Pfam" id="PF21629">
    <property type="entry name" value="Bleomycin_resist_prot_dom"/>
    <property type="match status" value="1"/>
</dbReference>
<dbReference type="Gene3D" id="3.30.720.110">
    <property type="match status" value="1"/>
</dbReference>
<dbReference type="InterPro" id="IPR018060">
    <property type="entry name" value="HTH_AraC"/>
</dbReference>
<evidence type="ECO:0000256" key="2">
    <source>
        <dbReference type="ARBA" id="ARBA00023125"/>
    </source>
</evidence>
<dbReference type="SUPFAM" id="SSF54593">
    <property type="entry name" value="Glyoxalase/Bleomycin resistance protein/Dihydroxybiphenyl dioxygenase"/>
    <property type="match status" value="1"/>
</dbReference>
<keyword evidence="3" id="KW-0804">Transcription</keyword>
<dbReference type="PANTHER" id="PTHR47504:SF5">
    <property type="entry name" value="RIGHT ORIGIN-BINDING PROTEIN"/>
    <property type="match status" value="1"/>
</dbReference>
<dbReference type="InterPro" id="IPR020449">
    <property type="entry name" value="Tscrpt_reg_AraC-type_HTH"/>
</dbReference>
<keyword evidence="1" id="KW-0805">Transcription regulation</keyword>
<keyword evidence="2" id="KW-0238">DNA-binding</keyword>
<protein>
    <submittedName>
        <fullName evidence="6">Helix-turn-helix domain-containing protein</fullName>
    </submittedName>
</protein>
<evidence type="ECO:0000259" key="4">
    <source>
        <dbReference type="PROSITE" id="PS01124"/>
    </source>
</evidence>
<dbReference type="Pfam" id="PF12833">
    <property type="entry name" value="HTH_18"/>
    <property type="match status" value="1"/>
</dbReference>
<evidence type="ECO:0000256" key="1">
    <source>
        <dbReference type="ARBA" id="ARBA00023015"/>
    </source>
</evidence>
<feature type="domain" description="HTH araC/xylS-type" evidence="4">
    <location>
        <begin position="8"/>
        <end position="106"/>
    </location>
</feature>
<evidence type="ECO:0000256" key="3">
    <source>
        <dbReference type="ARBA" id="ARBA00023163"/>
    </source>
</evidence>
<accession>A0A8J7KZP9</accession>
<evidence type="ECO:0000313" key="6">
    <source>
        <dbReference type="EMBL" id="MBH1940683.1"/>
    </source>
</evidence>
<evidence type="ECO:0000259" key="5">
    <source>
        <dbReference type="PROSITE" id="PS51819"/>
    </source>
</evidence>
<dbReference type="InterPro" id="IPR029068">
    <property type="entry name" value="Glyas_Bleomycin-R_OHBP_Dase"/>
</dbReference>
<evidence type="ECO:0000313" key="7">
    <source>
        <dbReference type="Proteomes" id="UP000623269"/>
    </source>
</evidence>
<dbReference type="PROSITE" id="PS01124">
    <property type="entry name" value="HTH_ARAC_FAMILY_2"/>
    <property type="match status" value="1"/>
</dbReference>
<reference evidence="6" key="1">
    <citation type="submission" date="2020-12" db="EMBL/GenBank/DDBJ databases">
        <title>M. sibirica DSM 26468T genome.</title>
        <authorList>
            <person name="Thieme N."/>
            <person name="Rettenmaier R."/>
            <person name="Zverlov V."/>
            <person name="Liebl W."/>
        </authorList>
    </citation>
    <scope>NUCLEOTIDE SEQUENCE</scope>
    <source>
        <strain evidence="6">DSM 26468</strain>
    </source>
</reference>
<dbReference type="AlphaFoldDB" id="A0A8J7KZP9"/>
<dbReference type="SMART" id="SM00342">
    <property type="entry name" value="HTH_ARAC"/>
    <property type="match status" value="1"/>
</dbReference>
<name>A0A8J7KZP9_9FIRM</name>
<keyword evidence="7" id="KW-1185">Reference proteome</keyword>
<dbReference type="RefSeq" id="WP_197660911.1">
    <property type="nucleotide sequence ID" value="NZ_JAEAGR010000006.1"/>
</dbReference>
<gene>
    <name evidence="6" type="ORF">I5677_07270</name>
</gene>
<dbReference type="SUPFAM" id="SSF46689">
    <property type="entry name" value="Homeodomain-like"/>
    <property type="match status" value="1"/>
</dbReference>
<dbReference type="GO" id="GO:0043565">
    <property type="term" value="F:sequence-specific DNA binding"/>
    <property type="evidence" value="ECO:0007669"/>
    <property type="project" value="InterPro"/>
</dbReference>
<dbReference type="PANTHER" id="PTHR47504">
    <property type="entry name" value="RIGHT ORIGIN-BINDING PROTEIN"/>
    <property type="match status" value="1"/>
</dbReference>
<dbReference type="InterPro" id="IPR037523">
    <property type="entry name" value="VOC_core"/>
</dbReference>
<dbReference type="EMBL" id="JAEAGR010000006">
    <property type="protein sequence ID" value="MBH1940683.1"/>
    <property type="molecule type" value="Genomic_DNA"/>
</dbReference>
<dbReference type="InterPro" id="IPR049459">
    <property type="entry name" value="Bleomycin_resist_prot_dom"/>
</dbReference>
<feature type="domain" description="VOC" evidence="5">
    <location>
        <begin position="140"/>
        <end position="262"/>
    </location>
</feature>
<dbReference type="Proteomes" id="UP000623269">
    <property type="component" value="Unassembled WGS sequence"/>
</dbReference>
<dbReference type="InterPro" id="IPR009057">
    <property type="entry name" value="Homeodomain-like_sf"/>
</dbReference>
<sequence length="262" mass="29986">MDWIKIIQNTIDEIENRINDKIDADILAESQFVSSFYFQKMFSVFCNCTVSEYIRNRRMTLAGYEIIDTHISILDIALKYGYDSNESFTKAFSRFHGITPSAARKSRANLKAFSKISPISNLTGGRIIMGSLGERGYIVKETGAVYYTEDMDKTLNWFVDVLGWYGQIEERDENNLGLYGCVNNIPMEIESLHIAPFTGIHMFKGEPMKKMIGFMLVQGIEQLYTYVKSRGWNDISEVVTEHWGGKTCEITTIDGSILKFFE</sequence>
<organism evidence="6 7">
    <name type="scientific">Mobilitalea sibirica</name>
    <dbReference type="NCBI Taxonomy" id="1462919"/>
    <lineage>
        <taxon>Bacteria</taxon>
        <taxon>Bacillati</taxon>
        <taxon>Bacillota</taxon>
        <taxon>Clostridia</taxon>
        <taxon>Lachnospirales</taxon>
        <taxon>Lachnospiraceae</taxon>
        <taxon>Mobilitalea</taxon>
    </lineage>
</organism>
<dbReference type="PRINTS" id="PR00032">
    <property type="entry name" value="HTHARAC"/>
</dbReference>
<dbReference type="Gene3D" id="1.10.10.60">
    <property type="entry name" value="Homeodomain-like"/>
    <property type="match status" value="2"/>
</dbReference>
<dbReference type="PROSITE" id="PS51819">
    <property type="entry name" value="VOC"/>
    <property type="match status" value="1"/>
</dbReference>
<dbReference type="Gene3D" id="3.30.1900.10">
    <property type="entry name" value="glyoxalase-related enzyme like domain"/>
    <property type="match status" value="1"/>
</dbReference>